<reference evidence="2" key="1">
    <citation type="journal article" date="2021" name="Proc. Natl. Acad. Sci. U.S.A.">
        <title>A Catalog of Tens of Thousands of Viruses from Human Metagenomes Reveals Hidden Associations with Chronic Diseases.</title>
        <authorList>
            <person name="Tisza M.J."/>
            <person name="Buck C.B."/>
        </authorList>
    </citation>
    <scope>NUCLEOTIDE SEQUENCE</scope>
    <source>
        <strain evidence="2">CtXfh4</strain>
    </source>
</reference>
<dbReference type="EMBL" id="BK032587">
    <property type="protein sequence ID" value="DAF49762.1"/>
    <property type="molecule type" value="Genomic_DNA"/>
</dbReference>
<evidence type="ECO:0000313" key="2">
    <source>
        <dbReference type="EMBL" id="DAF49762.1"/>
    </source>
</evidence>
<protein>
    <submittedName>
        <fullName evidence="2">Uncharacterized protein</fullName>
    </submittedName>
</protein>
<sequence>MKFEREHRDLVSYMTAVLFIISGVVLAFFSFFILHLIENSILGFLSLGITFAGAVFGITQILKEKFEAYKISTNKAIIKKLNEQGEDKDKDKKEEVE</sequence>
<keyword evidence="1" id="KW-1133">Transmembrane helix</keyword>
<organism evidence="2">
    <name type="scientific">Siphoviridae sp. ctXfh4</name>
    <dbReference type="NCBI Taxonomy" id="2827887"/>
    <lineage>
        <taxon>Viruses</taxon>
        <taxon>Duplodnaviria</taxon>
        <taxon>Heunggongvirae</taxon>
        <taxon>Uroviricota</taxon>
        <taxon>Caudoviricetes</taxon>
    </lineage>
</organism>
<feature type="transmembrane region" description="Helical" evidence="1">
    <location>
        <begin position="12"/>
        <end position="34"/>
    </location>
</feature>
<proteinExistence type="predicted"/>
<name>A0A8S5SGK3_9CAUD</name>
<keyword evidence="1" id="KW-0472">Membrane</keyword>
<accession>A0A8S5SGK3</accession>
<feature type="transmembrane region" description="Helical" evidence="1">
    <location>
        <begin position="40"/>
        <end position="62"/>
    </location>
</feature>
<keyword evidence="1" id="KW-0812">Transmembrane</keyword>
<evidence type="ECO:0000256" key="1">
    <source>
        <dbReference type="SAM" id="Phobius"/>
    </source>
</evidence>